<organism evidence="1 2">
    <name type="scientific">Aphis gossypii</name>
    <name type="common">Cotton aphid</name>
    <dbReference type="NCBI Taxonomy" id="80765"/>
    <lineage>
        <taxon>Eukaryota</taxon>
        <taxon>Metazoa</taxon>
        <taxon>Ecdysozoa</taxon>
        <taxon>Arthropoda</taxon>
        <taxon>Hexapoda</taxon>
        <taxon>Insecta</taxon>
        <taxon>Pterygota</taxon>
        <taxon>Neoptera</taxon>
        <taxon>Paraneoptera</taxon>
        <taxon>Hemiptera</taxon>
        <taxon>Sternorrhyncha</taxon>
        <taxon>Aphidomorpha</taxon>
        <taxon>Aphidoidea</taxon>
        <taxon>Aphididae</taxon>
        <taxon>Aphidini</taxon>
        <taxon>Aphis</taxon>
        <taxon>Aphis</taxon>
    </lineage>
</organism>
<name>A0A9P0NKR1_APHGO</name>
<sequence>MNLKRKMNQKKKLMTLQKHVTLTIPGEKGEVVKTKILQLQQKNKGYKFLKNIGQVLSGNNTVQLPENYSPTMVADLQYSPVTLVDVERSFAYTRTFLQTGVLK</sequence>
<dbReference type="Proteomes" id="UP001154329">
    <property type="component" value="Chromosome 2"/>
</dbReference>
<evidence type="ECO:0000313" key="2">
    <source>
        <dbReference type="Proteomes" id="UP001154329"/>
    </source>
</evidence>
<evidence type="ECO:0000313" key="1">
    <source>
        <dbReference type="EMBL" id="CAH1725426.1"/>
    </source>
</evidence>
<keyword evidence="2" id="KW-1185">Reference proteome</keyword>
<dbReference type="EMBL" id="OU899035">
    <property type="protein sequence ID" value="CAH1725426.1"/>
    <property type="molecule type" value="Genomic_DNA"/>
</dbReference>
<reference evidence="1" key="1">
    <citation type="submission" date="2022-02" db="EMBL/GenBank/DDBJ databases">
        <authorList>
            <person name="King R."/>
        </authorList>
    </citation>
    <scope>NUCLEOTIDE SEQUENCE</scope>
</reference>
<protein>
    <submittedName>
        <fullName evidence="1">Uncharacterized protein</fullName>
    </submittedName>
</protein>
<dbReference type="AlphaFoldDB" id="A0A9P0NKR1"/>
<gene>
    <name evidence="1" type="ORF">APHIGO_LOCUS6514</name>
</gene>
<accession>A0A9P0NKR1</accession>
<proteinExistence type="predicted"/>
<reference evidence="1" key="2">
    <citation type="submission" date="2022-10" db="EMBL/GenBank/DDBJ databases">
        <authorList>
            <consortium name="ENA_rothamsted_submissions"/>
            <consortium name="culmorum"/>
            <person name="King R."/>
        </authorList>
    </citation>
    <scope>NUCLEOTIDE SEQUENCE</scope>
</reference>